<keyword evidence="8" id="KW-0067">ATP-binding</keyword>
<dbReference type="AlphaFoldDB" id="A0A225MD87"/>
<evidence type="ECO:0000256" key="9">
    <source>
        <dbReference type="ARBA" id="ARBA00022842"/>
    </source>
</evidence>
<gene>
    <name evidence="15" type="ORF">CEY11_13860</name>
</gene>
<evidence type="ECO:0000256" key="5">
    <source>
        <dbReference type="ARBA" id="ARBA00022723"/>
    </source>
</evidence>
<dbReference type="Pfam" id="PF01743">
    <property type="entry name" value="PolyA_pol"/>
    <property type="match status" value="1"/>
</dbReference>
<dbReference type="RefSeq" id="WP_088603987.1">
    <property type="nucleotide sequence ID" value="NZ_NJIH01000007.1"/>
</dbReference>
<feature type="domain" description="Poly A polymerase head" evidence="13">
    <location>
        <begin position="31"/>
        <end position="150"/>
    </location>
</feature>
<evidence type="ECO:0000256" key="12">
    <source>
        <dbReference type="SAM" id="MobiDB-lite"/>
    </source>
</evidence>
<keyword evidence="16" id="KW-1185">Reference proteome</keyword>
<dbReference type="InterPro" id="IPR043519">
    <property type="entry name" value="NT_sf"/>
</dbReference>
<dbReference type="GO" id="GO:0003723">
    <property type="term" value="F:RNA binding"/>
    <property type="evidence" value="ECO:0007669"/>
    <property type="project" value="UniProtKB-KW"/>
</dbReference>
<evidence type="ECO:0000256" key="11">
    <source>
        <dbReference type="RuleBase" id="RU003953"/>
    </source>
</evidence>
<dbReference type="GO" id="GO:0042245">
    <property type="term" value="P:RNA repair"/>
    <property type="evidence" value="ECO:0007669"/>
    <property type="project" value="UniProtKB-KW"/>
</dbReference>
<accession>A0A225MD87</accession>
<dbReference type="Pfam" id="PF12627">
    <property type="entry name" value="PolyA_pol_RNAbd"/>
    <property type="match status" value="1"/>
</dbReference>
<proteinExistence type="inferred from homology"/>
<feature type="region of interest" description="Disordered" evidence="12">
    <location>
        <begin position="1"/>
        <end position="24"/>
    </location>
</feature>
<keyword evidence="5" id="KW-0479">Metal-binding</keyword>
<keyword evidence="3" id="KW-0819">tRNA processing</keyword>
<dbReference type="CDD" id="cd05398">
    <property type="entry name" value="NT_ClassII-CCAase"/>
    <property type="match status" value="1"/>
</dbReference>
<comment type="similarity">
    <text evidence="11">Belongs to the tRNA nucleotidyltransferase/poly(A) polymerase family.</text>
</comment>
<evidence type="ECO:0000256" key="8">
    <source>
        <dbReference type="ARBA" id="ARBA00022840"/>
    </source>
</evidence>
<dbReference type="PANTHER" id="PTHR47545">
    <property type="entry name" value="MULTIFUNCTIONAL CCA PROTEIN"/>
    <property type="match status" value="1"/>
</dbReference>
<evidence type="ECO:0000256" key="2">
    <source>
        <dbReference type="ARBA" id="ARBA00022679"/>
    </source>
</evidence>
<evidence type="ECO:0000313" key="16">
    <source>
        <dbReference type="Proteomes" id="UP000214603"/>
    </source>
</evidence>
<keyword evidence="10 11" id="KW-0694">RNA-binding</keyword>
<keyword evidence="9" id="KW-0460">Magnesium</keyword>
<sequence>MSAPSHGEDAAQRQEGGPSAPADRHTAGLDVYIVGGAVRDALLGLPAGDRDWVVVGSTPEEMAARGFIPVGGDFPVFLHPDSKEEYALARTERKSGRGYKGFVFHAGRDVTLDEDLRRRDLTVNAIARAADGRLVDPLDGQADLRAKVLRHVGGAFVEDPVRLLRLARFAARFGDFTVAPETMELARRLVRDGEVDALVPERVWKEMAKGLATRRPSRMFEVLEAAAALPRVLPGLVFDDEVARAIDAAARAGLPLASRFALLLHRSPQPAELARHVKAPAHCVDCARLLPVVLDAAGGAAQAADPQSWLALMERCDALRKPQRFLDLLDAAACIEAIDVAAWHARLAAVQAVDAGRIAKACGADARRIQAAVRAARLEALAGGVPSGERQA</sequence>
<dbReference type="PANTHER" id="PTHR47545:SF1">
    <property type="entry name" value="MULTIFUNCTIONAL CCA PROTEIN"/>
    <property type="match status" value="1"/>
</dbReference>
<evidence type="ECO:0000256" key="10">
    <source>
        <dbReference type="ARBA" id="ARBA00022884"/>
    </source>
</evidence>
<name>A0A225MD87_9BURK</name>
<dbReference type="InterPro" id="IPR012006">
    <property type="entry name" value="CCA_bact"/>
</dbReference>
<keyword evidence="6" id="KW-0547">Nucleotide-binding</keyword>
<evidence type="ECO:0000256" key="1">
    <source>
        <dbReference type="ARBA" id="ARBA00001946"/>
    </source>
</evidence>
<dbReference type="GO" id="GO:0005524">
    <property type="term" value="F:ATP binding"/>
    <property type="evidence" value="ECO:0007669"/>
    <property type="project" value="UniProtKB-KW"/>
</dbReference>
<dbReference type="GO" id="GO:0004810">
    <property type="term" value="F:CCA tRNA nucleotidyltransferase activity"/>
    <property type="evidence" value="ECO:0007669"/>
    <property type="project" value="InterPro"/>
</dbReference>
<keyword evidence="2 11" id="KW-0808">Transferase</keyword>
<dbReference type="GO" id="GO:0001680">
    <property type="term" value="P:tRNA 3'-terminal CCA addition"/>
    <property type="evidence" value="ECO:0007669"/>
    <property type="project" value="InterPro"/>
</dbReference>
<evidence type="ECO:0000256" key="6">
    <source>
        <dbReference type="ARBA" id="ARBA00022741"/>
    </source>
</evidence>
<evidence type="ECO:0000256" key="4">
    <source>
        <dbReference type="ARBA" id="ARBA00022695"/>
    </source>
</evidence>
<evidence type="ECO:0000256" key="3">
    <source>
        <dbReference type="ARBA" id="ARBA00022694"/>
    </source>
</evidence>
<dbReference type="GO" id="GO:0046872">
    <property type="term" value="F:metal ion binding"/>
    <property type="evidence" value="ECO:0007669"/>
    <property type="project" value="UniProtKB-KW"/>
</dbReference>
<comment type="caution">
    <text evidence="15">The sequence shown here is derived from an EMBL/GenBank/DDBJ whole genome shotgun (WGS) entry which is preliminary data.</text>
</comment>
<evidence type="ECO:0000259" key="13">
    <source>
        <dbReference type="Pfam" id="PF01743"/>
    </source>
</evidence>
<protein>
    <submittedName>
        <fullName evidence="15">tRNA CCA-pyrophosphorylase</fullName>
    </submittedName>
</protein>
<dbReference type="Proteomes" id="UP000214603">
    <property type="component" value="Unassembled WGS sequence"/>
</dbReference>
<dbReference type="Gene3D" id="3.30.460.10">
    <property type="entry name" value="Beta Polymerase, domain 2"/>
    <property type="match status" value="1"/>
</dbReference>
<dbReference type="SUPFAM" id="SSF81301">
    <property type="entry name" value="Nucleotidyltransferase"/>
    <property type="match status" value="1"/>
</dbReference>
<feature type="domain" description="tRNA nucleotidyltransferase/poly(A) polymerase RNA and SrmB- binding" evidence="14">
    <location>
        <begin position="175"/>
        <end position="236"/>
    </location>
</feature>
<reference evidence="16" key="1">
    <citation type="submission" date="2017-06" db="EMBL/GenBank/DDBJ databases">
        <title>Herbaspirillum phytohormonus sp. nov., isolated from the root nodule of Robinia pseudoacacia in lead-zinc mine.</title>
        <authorList>
            <person name="Fan M."/>
            <person name="Lin Y."/>
        </authorList>
    </citation>
    <scope>NUCLEOTIDE SEQUENCE [LARGE SCALE GENOMIC DNA]</scope>
    <source>
        <strain evidence="16">SC-089</strain>
    </source>
</reference>
<keyword evidence="7" id="KW-0692">RNA repair</keyword>
<keyword evidence="4" id="KW-0548">Nucleotidyltransferase</keyword>
<dbReference type="InterPro" id="IPR050124">
    <property type="entry name" value="tRNA_CCA-adding_enzyme"/>
</dbReference>
<comment type="cofactor">
    <cofactor evidence="1">
        <name>Mg(2+)</name>
        <dbReference type="ChEBI" id="CHEBI:18420"/>
    </cofactor>
</comment>
<dbReference type="SUPFAM" id="SSF81891">
    <property type="entry name" value="Poly A polymerase C-terminal region-like"/>
    <property type="match status" value="1"/>
</dbReference>
<dbReference type="InterPro" id="IPR002646">
    <property type="entry name" value="PolA_pol_head_dom"/>
</dbReference>
<dbReference type="EMBL" id="NJIH01000007">
    <property type="protein sequence ID" value="OWT59257.1"/>
    <property type="molecule type" value="Genomic_DNA"/>
</dbReference>
<evidence type="ECO:0000256" key="7">
    <source>
        <dbReference type="ARBA" id="ARBA00022800"/>
    </source>
</evidence>
<organism evidence="15 16">
    <name type="scientific">Candidimonas nitroreducens</name>
    <dbReference type="NCBI Taxonomy" id="683354"/>
    <lineage>
        <taxon>Bacteria</taxon>
        <taxon>Pseudomonadati</taxon>
        <taxon>Pseudomonadota</taxon>
        <taxon>Betaproteobacteria</taxon>
        <taxon>Burkholderiales</taxon>
        <taxon>Alcaligenaceae</taxon>
        <taxon>Candidimonas</taxon>
    </lineage>
</organism>
<dbReference type="InterPro" id="IPR032828">
    <property type="entry name" value="PolyA_RNA-bd"/>
</dbReference>
<dbReference type="PIRSF" id="PIRSF000813">
    <property type="entry name" value="CCA_bact"/>
    <property type="match status" value="1"/>
</dbReference>
<evidence type="ECO:0000313" key="15">
    <source>
        <dbReference type="EMBL" id="OWT59257.1"/>
    </source>
</evidence>
<dbReference type="Gene3D" id="1.10.3090.10">
    <property type="entry name" value="cca-adding enzyme, domain 2"/>
    <property type="match status" value="1"/>
</dbReference>
<feature type="compositionally biased region" description="Basic and acidic residues" evidence="12">
    <location>
        <begin position="1"/>
        <end position="12"/>
    </location>
</feature>
<evidence type="ECO:0000259" key="14">
    <source>
        <dbReference type="Pfam" id="PF12627"/>
    </source>
</evidence>